<keyword evidence="3" id="KW-0804">Transcription</keyword>
<dbReference type="InterPro" id="IPR001138">
    <property type="entry name" value="Zn2Cys6_DnaBD"/>
</dbReference>
<dbReference type="GO" id="GO:0000981">
    <property type="term" value="F:DNA-binding transcription factor activity, RNA polymerase II-specific"/>
    <property type="evidence" value="ECO:0007669"/>
    <property type="project" value="InterPro"/>
</dbReference>
<feature type="region of interest" description="Disordered" evidence="5">
    <location>
        <begin position="1"/>
        <end position="33"/>
    </location>
</feature>
<dbReference type="InterPro" id="IPR036864">
    <property type="entry name" value="Zn2-C6_fun-type_DNA-bd_sf"/>
</dbReference>
<dbReference type="GO" id="GO:0003677">
    <property type="term" value="F:DNA binding"/>
    <property type="evidence" value="ECO:0007669"/>
    <property type="project" value="InterPro"/>
</dbReference>
<dbReference type="RefSeq" id="XP_047845594.1">
    <property type="nucleotide sequence ID" value="XM_047989591.1"/>
</dbReference>
<dbReference type="InterPro" id="IPR007219">
    <property type="entry name" value="XnlR_reg_dom"/>
</dbReference>
<evidence type="ECO:0000256" key="5">
    <source>
        <dbReference type="SAM" id="MobiDB-lite"/>
    </source>
</evidence>
<proteinExistence type="predicted"/>
<evidence type="ECO:0000256" key="1">
    <source>
        <dbReference type="ARBA" id="ARBA00022723"/>
    </source>
</evidence>
<dbReference type="PANTHER" id="PTHR47840:SF1">
    <property type="entry name" value="ZN(II)2CYS6 TRANSCRIPTION FACTOR (EUROFUNG)"/>
    <property type="match status" value="1"/>
</dbReference>
<feature type="domain" description="Zn(2)-C6 fungal-type" evidence="6">
    <location>
        <begin position="36"/>
        <end position="69"/>
    </location>
</feature>
<dbReference type="GeneID" id="72069982"/>
<sequence length="826" mass="90709">MPSTTCAPVLGGQASEPGHSSRPDDKQRKVRKGTRSCWGCKRRKIRCSFSTPSDSVCVPCRRRRTNCVSQEHPEEMAGPSLPAVGRDHRMDDRIVRVEAIIEKLVKQVGNGAHTASSYPGSSDGADVAPSLAANSNAPEPDMPLDSFRLDEEPSRASSTVPTPETRRAPGPTTPSRCLSPCGNISAILHAALPPIEDVRLIIKAGIDVSFHKLITHPLTVLAQEPGGWKGNLAAIPDAKTHPVLLAKYLLIMATCLQFAHPDLHGEEISLLSEPPPQMMRRLADTATDLVTNNDNLVDCVEGLECVMLQSLFEANGGRLRRAWFACRRAMLIAQSMGLHRSRIQQPLKVIDPNQPVYPCYFWYRIVCTDRQLSLMLGLPQGSQDVSMGSEAALASDNILGRFERKQCVIASRILDRNESADAHVVDDFATLREIDADLQKAANEMPDKWWLVPNLASVARDPEKMFWETIRLLEQMLYFNLLNLLHLPYMLRSNTPDTTKYEYSKLTSVNASRELLARFVMFRSFNRVAFCCRSVDFFALIAAMTLVIALLDGHDKQRQRRGGSDISGIGMLPHQRNSDRAMMEQVLDNMQEVARASSDALSKRSSILLKSLLDLEKAAVEGKSHEHNARANGSAATTATADAYTESAVDNGPSIRICIPYFGTVRIGRDRVVAIEAQQRATGPPAMEQSPVLTSTVTASSAERAPEGGYQPEQANEWFGADVLNSGPGSSNAGRLDESLTSPHMRQLTQIPITAGPLLAEQVHQQLFTSSVNDVLQRQDPCPSQIAGMDDWAFHDVDTAFFERLFRGPGGGEVGYDGIWADWGGV</sequence>
<evidence type="ECO:0000256" key="3">
    <source>
        <dbReference type="ARBA" id="ARBA00023163"/>
    </source>
</evidence>
<dbReference type="GO" id="GO:0006351">
    <property type="term" value="P:DNA-templated transcription"/>
    <property type="evidence" value="ECO:0007669"/>
    <property type="project" value="InterPro"/>
</dbReference>
<dbReference type="CDD" id="cd12148">
    <property type="entry name" value="fungal_TF_MHR"/>
    <property type="match status" value="1"/>
</dbReference>
<dbReference type="Proteomes" id="UP000829364">
    <property type="component" value="Chromosome 8"/>
</dbReference>
<dbReference type="SMART" id="SM00906">
    <property type="entry name" value="Fungal_trans"/>
    <property type="match status" value="1"/>
</dbReference>
<keyword evidence="8" id="KW-1185">Reference proteome</keyword>
<gene>
    <name evidence="7" type="ORF">JDV02_008034</name>
</gene>
<evidence type="ECO:0000313" key="7">
    <source>
        <dbReference type="EMBL" id="UNI22113.1"/>
    </source>
</evidence>
<protein>
    <recommendedName>
        <fullName evidence="6">Zn(2)-C6 fungal-type domain-containing protein</fullName>
    </recommendedName>
</protein>
<keyword evidence="1" id="KW-0479">Metal-binding</keyword>
<evidence type="ECO:0000256" key="4">
    <source>
        <dbReference type="ARBA" id="ARBA00023242"/>
    </source>
</evidence>
<evidence type="ECO:0000313" key="8">
    <source>
        <dbReference type="Proteomes" id="UP000829364"/>
    </source>
</evidence>
<name>A0A9Q8VDY0_9HYPO</name>
<accession>A0A9Q8VDY0</accession>
<feature type="region of interest" description="Disordered" evidence="5">
    <location>
        <begin position="112"/>
        <end position="176"/>
    </location>
</feature>
<dbReference type="KEGG" id="ptkz:JDV02_008034"/>
<dbReference type="EMBL" id="CP086361">
    <property type="protein sequence ID" value="UNI22113.1"/>
    <property type="molecule type" value="Genomic_DNA"/>
</dbReference>
<dbReference type="CDD" id="cd00067">
    <property type="entry name" value="GAL4"/>
    <property type="match status" value="1"/>
</dbReference>
<keyword evidence="2" id="KW-0805">Transcription regulation</keyword>
<dbReference type="GO" id="GO:0008270">
    <property type="term" value="F:zinc ion binding"/>
    <property type="evidence" value="ECO:0007669"/>
    <property type="project" value="InterPro"/>
</dbReference>
<dbReference type="PROSITE" id="PS00463">
    <property type="entry name" value="ZN2_CY6_FUNGAL_1"/>
    <property type="match status" value="1"/>
</dbReference>
<dbReference type="Gene3D" id="4.10.240.10">
    <property type="entry name" value="Zn(2)-C6 fungal-type DNA-binding domain"/>
    <property type="match status" value="1"/>
</dbReference>
<dbReference type="PROSITE" id="PS50048">
    <property type="entry name" value="ZN2_CY6_FUNGAL_2"/>
    <property type="match status" value="1"/>
</dbReference>
<keyword evidence="4" id="KW-0539">Nucleus</keyword>
<evidence type="ECO:0000259" key="6">
    <source>
        <dbReference type="PROSITE" id="PS50048"/>
    </source>
</evidence>
<reference evidence="7" key="1">
    <citation type="submission" date="2021-11" db="EMBL/GenBank/DDBJ databases">
        <title>Purpureocillium_takamizusanense_genome.</title>
        <authorList>
            <person name="Nguyen N.-H."/>
        </authorList>
    </citation>
    <scope>NUCLEOTIDE SEQUENCE</scope>
    <source>
        <strain evidence="7">PT3</strain>
    </source>
</reference>
<dbReference type="SUPFAM" id="SSF57701">
    <property type="entry name" value="Zn2/Cys6 DNA-binding domain"/>
    <property type="match status" value="1"/>
</dbReference>
<organism evidence="7 8">
    <name type="scientific">Purpureocillium takamizusanense</name>
    <dbReference type="NCBI Taxonomy" id="2060973"/>
    <lineage>
        <taxon>Eukaryota</taxon>
        <taxon>Fungi</taxon>
        <taxon>Dikarya</taxon>
        <taxon>Ascomycota</taxon>
        <taxon>Pezizomycotina</taxon>
        <taxon>Sordariomycetes</taxon>
        <taxon>Hypocreomycetidae</taxon>
        <taxon>Hypocreales</taxon>
        <taxon>Ophiocordycipitaceae</taxon>
        <taxon>Purpureocillium</taxon>
    </lineage>
</organism>
<dbReference type="AlphaFoldDB" id="A0A9Q8VDY0"/>
<dbReference type="OrthoDB" id="5392779at2759"/>
<dbReference type="PANTHER" id="PTHR47840">
    <property type="entry name" value="ZN(II)2CYS6 TRANSCRIPTION FACTOR (EUROFUNG)-RELATED"/>
    <property type="match status" value="1"/>
</dbReference>
<evidence type="ECO:0000256" key="2">
    <source>
        <dbReference type="ARBA" id="ARBA00023015"/>
    </source>
</evidence>
<dbReference type="SMART" id="SM00066">
    <property type="entry name" value="GAL4"/>
    <property type="match status" value="1"/>
</dbReference>